<dbReference type="PANTHER" id="PTHR34075">
    <property type="entry name" value="BLR3430 PROTEIN"/>
    <property type="match status" value="1"/>
</dbReference>
<name>A0A365U6D8_9RHOB</name>
<dbReference type="Proteomes" id="UP000253370">
    <property type="component" value="Unassembled WGS sequence"/>
</dbReference>
<dbReference type="InterPro" id="IPR052513">
    <property type="entry name" value="Thioester_dehydratase-like"/>
</dbReference>
<evidence type="ECO:0000259" key="2">
    <source>
        <dbReference type="Pfam" id="PF12172"/>
    </source>
</evidence>
<protein>
    <submittedName>
        <fullName evidence="3">Short-chain dehydrogenase</fullName>
    </submittedName>
</protein>
<proteinExistence type="predicted"/>
<reference evidence="3 4" key="1">
    <citation type="submission" date="2018-07" db="EMBL/GenBank/DDBJ databases">
        <title>Rhodosalinus sp. strain E84T genomic sequence and assembly.</title>
        <authorList>
            <person name="Liu Z.-W."/>
            <person name="Lu D.-C."/>
        </authorList>
    </citation>
    <scope>NUCLEOTIDE SEQUENCE [LARGE SCALE GENOMIC DNA]</scope>
    <source>
        <strain evidence="3 4">E84</strain>
    </source>
</reference>
<feature type="region of interest" description="Disordered" evidence="1">
    <location>
        <begin position="1"/>
        <end position="26"/>
    </location>
</feature>
<dbReference type="InterPro" id="IPR022002">
    <property type="entry name" value="ChsH2_Znr"/>
</dbReference>
<dbReference type="Pfam" id="PF12172">
    <property type="entry name" value="zf-ChsH2"/>
    <property type="match status" value="1"/>
</dbReference>
<dbReference type="Gene3D" id="3.40.50.720">
    <property type="entry name" value="NAD(P)-binding Rossmann-like Domain"/>
    <property type="match status" value="1"/>
</dbReference>
<feature type="domain" description="ChsH2 rubredoxin-like zinc ribbon" evidence="2">
    <location>
        <begin position="37"/>
        <end position="67"/>
    </location>
</feature>
<dbReference type="Pfam" id="PF00106">
    <property type="entry name" value="adh_short"/>
    <property type="match status" value="1"/>
</dbReference>
<dbReference type="AlphaFoldDB" id="A0A365U6D8"/>
<sequence length="415" mass="45147">MTQPLPTPRKKDPQKRSRVPTLPPLPRSRAALGLAVAAAEGRFMLQHCRDCGAVQYPPRDACHACLSVRLDWRETDPGAQIIAETRIHASPDPYFRERMPWRTGTAKLDAGPVAVVHLHGEVVRGDRVRLSLRLDRAGQGVLLALPERGSPAMEEDPMTRAMGTHVKHRRVLVTDARSEVAAPLVEALLAAGAAHVFLGEPEPWRRWPGRARFEGREDVTLMKLDVTDPDSLKTLAGEIGGKTDILINTARFLRPGGILGQDTIHARDEMEVNALGLMRLAQAFGPGMAARTADGINSSAALVTLLSAYALSPDPRMGAFCASQAAARSVAQTLRAEFAESGLRVMCVYSGHTEDDWHQGLPPPKVAPKALARSVVDGLERGLEEVYCGDVAKDLAERWRRDPAVLDREIRGEGA</sequence>
<dbReference type="Gene3D" id="6.10.30.10">
    <property type="match status" value="1"/>
</dbReference>
<evidence type="ECO:0000256" key="1">
    <source>
        <dbReference type="SAM" id="MobiDB-lite"/>
    </source>
</evidence>
<accession>A0A365U6D8</accession>
<dbReference type="SUPFAM" id="SSF50249">
    <property type="entry name" value="Nucleic acid-binding proteins"/>
    <property type="match status" value="1"/>
</dbReference>
<dbReference type="InterPro" id="IPR036291">
    <property type="entry name" value="NAD(P)-bd_dom_sf"/>
</dbReference>
<dbReference type="RefSeq" id="WP_113290323.1">
    <property type="nucleotide sequence ID" value="NZ_QNTQ01000015.1"/>
</dbReference>
<dbReference type="InterPro" id="IPR012340">
    <property type="entry name" value="NA-bd_OB-fold"/>
</dbReference>
<comment type="caution">
    <text evidence="3">The sequence shown here is derived from an EMBL/GenBank/DDBJ whole genome shotgun (WGS) entry which is preliminary data.</text>
</comment>
<dbReference type="OrthoDB" id="7323764at2"/>
<gene>
    <name evidence="3" type="ORF">DRV85_15160</name>
</gene>
<organism evidence="3 4">
    <name type="scientific">Rhodosalinus halophilus</name>
    <dbReference type="NCBI Taxonomy" id="2259333"/>
    <lineage>
        <taxon>Bacteria</taxon>
        <taxon>Pseudomonadati</taxon>
        <taxon>Pseudomonadota</taxon>
        <taxon>Alphaproteobacteria</taxon>
        <taxon>Rhodobacterales</taxon>
        <taxon>Paracoccaceae</taxon>
        <taxon>Rhodosalinus</taxon>
    </lineage>
</organism>
<dbReference type="SUPFAM" id="SSF51735">
    <property type="entry name" value="NAD(P)-binding Rossmann-fold domains"/>
    <property type="match status" value="1"/>
</dbReference>
<dbReference type="PANTHER" id="PTHR34075:SF5">
    <property type="entry name" value="BLR3430 PROTEIN"/>
    <property type="match status" value="1"/>
</dbReference>
<dbReference type="InterPro" id="IPR002347">
    <property type="entry name" value="SDR_fam"/>
</dbReference>
<dbReference type="EMBL" id="QNTQ01000015">
    <property type="protein sequence ID" value="RBI83680.1"/>
    <property type="molecule type" value="Genomic_DNA"/>
</dbReference>
<evidence type="ECO:0000313" key="4">
    <source>
        <dbReference type="Proteomes" id="UP000253370"/>
    </source>
</evidence>
<evidence type="ECO:0000313" key="3">
    <source>
        <dbReference type="EMBL" id="RBI83680.1"/>
    </source>
</evidence>
<keyword evidence="4" id="KW-1185">Reference proteome</keyword>